<proteinExistence type="predicted"/>
<dbReference type="STRING" id="1380566.A0A179F5C9"/>
<dbReference type="InterPro" id="IPR012677">
    <property type="entry name" value="Nucleotide-bd_a/b_plait_sf"/>
</dbReference>
<protein>
    <submittedName>
        <fullName evidence="3">RNA recognition, RNP-1</fullName>
    </submittedName>
</protein>
<dbReference type="Proteomes" id="UP000078397">
    <property type="component" value="Unassembled WGS sequence"/>
</dbReference>
<accession>A0A179F5C9</accession>
<dbReference type="Gene3D" id="3.30.70.330">
    <property type="match status" value="1"/>
</dbReference>
<dbReference type="GO" id="GO:0003723">
    <property type="term" value="F:RNA binding"/>
    <property type="evidence" value="ECO:0007669"/>
    <property type="project" value="InterPro"/>
</dbReference>
<dbReference type="KEGG" id="pchm:VFPPC_06751"/>
<evidence type="ECO:0000256" key="1">
    <source>
        <dbReference type="SAM" id="MobiDB-lite"/>
    </source>
</evidence>
<reference evidence="3 4" key="1">
    <citation type="journal article" date="2016" name="PLoS Pathog.">
        <title>Biosynthesis of antibiotic leucinostatins in bio-control fungus Purpureocillium lilacinum and their inhibition on phytophthora revealed by genome mining.</title>
        <authorList>
            <person name="Wang G."/>
            <person name="Liu Z."/>
            <person name="Lin R."/>
            <person name="Li E."/>
            <person name="Mao Z."/>
            <person name="Ling J."/>
            <person name="Yang Y."/>
            <person name="Yin W.B."/>
            <person name="Xie B."/>
        </authorList>
    </citation>
    <scope>NUCLEOTIDE SEQUENCE [LARGE SCALE GENOMIC DNA]</scope>
    <source>
        <strain evidence="3">170</strain>
    </source>
</reference>
<dbReference type="OrthoDB" id="336240at2759"/>
<dbReference type="AlphaFoldDB" id="A0A179F5C9"/>
<dbReference type="RefSeq" id="XP_018138514.1">
    <property type="nucleotide sequence ID" value="XM_018285733.1"/>
</dbReference>
<dbReference type="CDD" id="cd12254">
    <property type="entry name" value="RRM_hnRNPH_ESRPs_RBM12_like"/>
    <property type="match status" value="1"/>
</dbReference>
<feature type="region of interest" description="Disordered" evidence="1">
    <location>
        <begin position="1"/>
        <end position="50"/>
    </location>
</feature>
<keyword evidence="4" id="KW-1185">Reference proteome</keyword>
<dbReference type="SMART" id="SM00360">
    <property type="entry name" value="RRM"/>
    <property type="match status" value="1"/>
</dbReference>
<feature type="compositionally biased region" description="Polar residues" evidence="1">
    <location>
        <begin position="38"/>
        <end position="50"/>
    </location>
</feature>
<dbReference type="SUPFAM" id="SSF54928">
    <property type="entry name" value="RNA-binding domain, RBD"/>
    <property type="match status" value="1"/>
</dbReference>
<feature type="compositionally biased region" description="Polar residues" evidence="1">
    <location>
        <begin position="1"/>
        <end position="17"/>
    </location>
</feature>
<evidence type="ECO:0000259" key="2">
    <source>
        <dbReference type="SMART" id="SM00360"/>
    </source>
</evidence>
<evidence type="ECO:0000313" key="4">
    <source>
        <dbReference type="Proteomes" id="UP000078397"/>
    </source>
</evidence>
<dbReference type="InterPro" id="IPR035979">
    <property type="entry name" value="RBD_domain_sf"/>
</dbReference>
<gene>
    <name evidence="3" type="ORF">VFPPC_06751</name>
</gene>
<dbReference type="EMBL" id="LSBJ02000008">
    <property type="protein sequence ID" value="OAQ60636.1"/>
    <property type="molecule type" value="Genomic_DNA"/>
</dbReference>
<comment type="caution">
    <text evidence="3">The sequence shown here is derived from an EMBL/GenBank/DDBJ whole genome shotgun (WGS) entry which is preliminary data.</text>
</comment>
<evidence type="ECO:0000313" key="3">
    <source>
        <dbReference type="EMBL" id="OAQ60636.1"/>
    </source>
</evidence>
<dbReference type="GeneID" id="28849727"/>
<feature type="domain" description="RRM" evidence="2">
    <location>
        <begin position="297"/>
        <end position="374"/>
    </location>
</feature>
<sequence>MSFITSLNPQSVAWQPQENNCSNNDSESSRGSPGHAAQSGSNTGSSATSFTSSLEGNAALDLLSHALRCDPEKGGGEDHVGHSAGQSLCNTAAVPISRAEPHSTYAQGHYNHVPFSPPGAGAGLPISHSFQSASAFLSPGASGRPGCNSSGNEFMPSPEHCRGGTFTEPRNYAPRTSGLPVSVTSEPPPKFDLSVATGVRGSDVGAATGNGNGLSLPESNSSTLPIVSQSAGNAAVVPFIAPNYELSPDPVRQSRSEQLNRLTATGVGLPVLQTALAPDNFPFIEGARQAVATNYGVVKLKNIPFATRRSEVIAFLGRNSKILNDSDEPVHIIMERVTSKTMDAYVEFVSLDDANKAVEKHHNHLVNGRVSRLGDRPVEVELSSQESLMKDLFPLAKGIAWNGVSPQFKPFNAKEPWENFKGFVSEEEMIMLVKHVEVPHRSPFSKDCPQRPYECLISTLKKFPWYVTDRITISQRQAIFKATCELARLLSRSIHKQDDPVNLTTQLYRRLVTTAMKCPGFTPLMKDDIACLAGLSEMDERRYNQPRFANSWRHQYSIAPKPGMPLDVLEWYIAVIREQTERDMLTRHHANRTVLQEKSQETDMYWGYFWAELGYMFGPAFDQMTLSQAAQAEFTAVERILARALASQ</sequence>
<organism evidence="3 4">
    <name type="scientific">Pochonia chlamydosporia 170</name>
    <dbReference type="NCBI Taxonomy" id="1380566"/>
    <lineage>
        <taxon>Eukaryota</taxon>
        <taxon>Fungi</taxon>
        <taxon>Dikarya</taxon>
        <taxon>Ascomycota</taxon>
        <taxon>Pezizomycotina</taxon>
        <taxon>Sordariomycetes</taxon>
        <taxon>Hypocreomycetidae</taxon>
        <taxon>Hypocreales</taxon>
        <taxon>Clavicipitaceae</taxon>
        <taxon>Pochonia</taxon>
    </lineage>
</organism>
<feature type="region of interest" description="Disordered" evidence="1">
    <location>
        <begin position="137"/>
        <end position="187"/>
    </location>
</feature>
<dbReference type="InterPro" id="IPR000504">
    <property type="entry name" value="RRM_dom"/>
</dbReference>
<name>A0A179F5C9_METCM</name>